<protein>
    <submittedName>
        <fullName evidence="1">Baseplate assembly protein</fullName>
    </submittedName>
</protein>
<dbReference type="Proteomes" id="UP000661112">
    <property type="component" value="Unassembled WGS sequence"/>
</dbReference>
<keyword evidence="2" id="KW-1185">Reference proteome</keyword>
<dbReference type="InterPro" id="IPR011749">
    <property type="entry name" value="CHP02243"/>
</dbReference>
<accession>A0ABR8DB76</accession>
<organism evidence="1 2">
    <name type="scientific">Anabaena azotica FACHB-119</name>
    <dbReference type="NCBI Taxonomy" id="947527"/>
    <lineage>
        <taxon>Bacteria</taxon>
        <taxon>Bacillati</taxon>
        <taxon>Cyanobacteriota</taxon>
        <taxon>Cyanophyceae</taxon>
        <taxon>Nostocales</taxon>
        <taxon>Nostocaceae</taxon>
        <taxon>Anabaena</taxon>
        <taxon>Anabaena azotica</taxon>
    </lineage>
</organism>
<gene>
    <name evidence="1" type="ORF">H6G83_24865</name>
</gene>
<evidence type="ECO:0000313" key="1">
    <source>
        <dbReference type="EMBL" id="MBD2503801.1"/>
    </source>
</evidence>
<name>A0ABR8DB76_9NOST</name>
<comment type="caution">
    <text evidence="1">The sequence shown here is derived from an EMBL/GenBank/DDBJ whole genome shotgun (WGS) entry which is preliminary data.</text>
</comment>
<dbReference type="EMBL" id="JACJSG010000040">
    <property type="protein sequence ID" value="MBD2503801.1"/>
    <property type="molecule type" value="Genomic_DNA"/>
</dbReference>
<evidence type="ECO:0000313" key="2">
    <source>
        <dbReference type="Proteomes" id="UP000661112"/>
    </source>
</evidence>
<proteinExistence type="predicted"/>
<dbReference type="NCBIfam" id="TIGR02243">
    <property type="entry name" value="putative baseplate assembly protein"/>
    <property type="match status" value="1"/>
</dbReference>
<sequence>MMEPAPKIDERTAADIAQQVQLLLKTYLKDYTTSISGSETGMNKALISIFARYAEIIIQRLNKAPEKNLLAFLKLLGASQLPPQPARVPLTFFLTKGSLTDAIVQAGTQVAKPPNKGEQDPVIFETERELVVTAGELASLFVVAPQQDTWSDRRNWLTPNHATIGFVFRGDRPIEHSFYLACEDLFTLPVTKKVTLTIQSPEIAKLAALRLIWSYGNGQDWAKIENNMISSSLISSPTGQVWQVTIGDFPLPSKRSLNGITSAWLKVQLDQALPSGSTLPSITDIKANVQVRRENLLPDLAFSNSLPLDLTKDFSAFGENPRLNDTLYLASQEVFSQAGARVTMHITLNETVPVNGSNVTLAWEAWNGTLWQPLEVSADILIAKFSQSGTVTFNLPNKMGLREENGKSNYWLRIRIIRGNYGALGTGSNQTVTFTSLSQTSQNTNDNRGRLTVNSVRGFMPGDSIQIASGGNNPDNRIIQSVDIASNSLTLTTALQNPYPAGTGVWLVNNTAVLPPLVKSLKLSYTYDVANQPLSACQTYNNFTWKNCLNVAFSPFQAPKQTKPTLYFGFNLPQNSNNSANRRFSLFVRLADLQYGEKFLPLDPIYSRQVGTTGQIAKHQIWVTNNTPDSVTWRVQVVGNSWVTNVPNLIVINGYETSRLEVGVTIPTIVTQQSEGGTTSVGDRAYLHLASPQNPNLIYSTIVETFVGQQLPAPKQVQLSWEYWNGQDWAKFNVEDGTENFTRSGLIQFLMPMDWQPKAEFEQPTSYWLRVQVVGDFLREPRIQWVALNTTWATQSVTIINEVFGSSNGSETQIFRTARFPILANQQLEVREPEKPSTQEQAQLVEEDAITEIAKSSEIWVNWQQVRDFYASKPRDRHYILNHLTGEITFGNGINGLIPPVGQGNLRMARYQIGGGATGNCQPQTIIQLKTTVPYIDRVTNYDVAKGGAEAESIDNLKERLPRSIRHGDRAVTLEDYEDLAMLASPEVARAKCVPLRNLVDDPLDLKPIVRGAVSIIIVPRSTDIKPSPSIELLNRVQEYLKNYAIATANIAVVGPLYVRVSITVDIALVSLAEVSKVKGVINQTLTRFLHPLTGGLDEKGWDFGREPHKSDFYTLLAAIPGVDYIRRLEVEVKDSEDLPGTRNTGRFLVYSGKHNINLVFES</sequence>
<reference evidence="1 2" key="1">
    <citation type="journal article" date="2020" name="ISME J.">
        <title>Comparative genomics reveals insights into cyanobacterial evolution and habitat adaptation.</title>
        <authorList>
            <person name="Chen M.Y."/>
            <person name="Teng W.K."/>
            <person name="Zhao L."/>
            <person name="Hu C.X."/>
            <person name="Zhou Y.K."/>
            <person name="Han B.P."/>
            <person name="Song L.R."/>
            <person name="Shu W.S."/>
        </authorList>
    </citation>
    <scope>NUCLEOTIDE SEQUENCE [LARGE SCALE GENOMIC DNA]</scope>
    <source>
        <strain evidence="1 2">FACHB-119</strain>
    </source>
</reference>
<dbReference type="RefSeq" id="WP_190476906.1">
    <property type="nucleotide sequence ID" value="NZ_JACJSG010000040.1"/>
</dbReference>